<dbReference type="GO" id="GO:0046360">
    <property type="term" value="P:2-oxobutyrate biosynthetic process"/>
    <property type="evidence" value="ECO:0007669"/>
    <property type="project" value="TreeGrafter"/>
</dbReference>
<evidence type="ECO:0000256" key="1">
    <source>
        <dbReference type="ARBA" id="ARBA00001933"/>
    </source>
</evidence>
<reference evidence="3" key="1">
    <citation type="submission" date="2020-11" db="EMBL/GenBank/DDBJ databases">
        <authorList>
            <person name="Tran Van P."/>
        </authorList>
    </citation>
    <scope>NUCLEOTIDE SEQUENCE</scope>
</reference>
<evidence type="ECO:0000256" key="2">
    <source>
        <dbReference type="ARBA" id="ARBA00022898"/>
    </source>
</evidence>
<evidence type="ECO:0000313" key="3">
    <source>
        <dbReference type="EMBL" id="CAD7231294.1"/>
    </source>
</evidence>
<keyword evidence="2" id="KW-0663">Pyridoxal phosphate</keyword>
<accession>A0A7R8WGL1</accession>
<dbReference type="InterPro" id="IPR036052">
    <property type="entry name" value="TrpB-like_PALP_sf"/>
</dbReference>
<dbReference type="SUPFAM" id="SSF56019">
    <property type="entry name" value="The spindle assembly checkpoint protein mad2"/>
    <property type="match status" value="1"/>
</dbReference>
<protein>
    <submittedName>
        <fullName evidence="3">Uncharacterized protein</fullName>
    </submittedName>
</protein>
<dbReference type="SUPFAM" id="SSF53686">
    <property type="entry name" value="Tryptophan synthase beta subunit-like PLP-dependent enzymes"/>
    <property type="match status" value="1"/>
</dbReference>
<dbReference type="InterPro" id="IPR000634">
    <property type="entry name" value="Ser/Thr_deHydtase_PyrdxlP-BS"/>
</dbReference>
<proteinExistence type="predicted"/>
<dbReference type="PROSITE" id="PS50815">
    <property type="entry name" value="HORMA"/>
    <property type="match status" value="1"/>
</dbReference>
<dbReference type="OrthoDB" id="5203861at2759"/>
<organism evidence="3">
    <name type="scientific">Cyprideis torosa</name>
    <dbReference type="NCBI Taxonomy" id="163714"/>
    <lineage>
        <taxon>Eukaryota</taxon>
        <taxon>Metazoa</taxon>
        <taxon>Ecdysozoa</taxon>
        <taxon>Arthropoda</taxon>
        <taxon>Crustacea</taxon>
        <taxon>Oligostraca</taxon>
        <taxon>Ostracoda</taxon>
        <taxon>Podocopa</taxon>
        <taxon>Podocopida</taxon>
        <taxon>Cytherocopina</taxon>
        <taxon>Cytheroidea</taxon>
        <taxon>Cytherideidae</taxon>
        <taxon>Cyprideis</taxon>
    </lineage>
</organism>
<dbReference type="InterPro" id="IPR051166">
    <property type="entry name" value="Threonine_Synthase"/>
</dbReference>
<name>A0A7R8WGL1_9CRUS</name>
<sequence>MRFVSTRGSSVDAVSFTAAVLEGSYARDGGMLMPEKIPQLTSDVLESWRKLRYRDLCKEVLRLFVDENELSTTDLDEIFETAFESFDDPVEVVHLEELLNTGVFVAELWHGPTRAFKDVALQPVARVFEKLLEKTGKKAVVLVSTSGDTGGATIESLKASKRCHTICLFPLGRVTEIQRLQMTVPARSSQRIHVYGVEGTSDDADVPVKELVMDPLLVAKHGLTIFNSVNVARILLQIPMFVYAYLKVSPPGESAVVEVVVPTGGAGCLTAGVLAFSMGVPISLVPCTNSNDVAFQVFKSGRFFPKKDVARTHSSAMDILVPYNLERIFFLLSGLDGAVVRTVMQRFEGGDSVALPDQIVRPMKDVVPDAFCCSEETTIETMRSSKDIRKIENEIRDILRQVTASVTFLPCLDTQSSKDIRKIENEIRDILRQVTASVTFLPCLDTRCSFEILVFTKANDEGLLPPNWGDTDEKKIQNPQSVTFKNFTTGIHKVDSCVTYKMDD</sequence>
<dbReference type="PANTHER" id="PTHR42690:SF1">
    <property type="entry name" value="THREONINE SYNTHASE-LIKE 2"/>
    <property type="match status" value="1"/>
</dbReference>
<dbReference type="InterPro" id="IPR036570">
    <property type="entry name" value="HORMA_dom_sf"/>
</dbReference>
<dbReference type="InterPro" id="IPR029144">
    <property type="entry name" value="Thr_synth_N"/>
</dbReference>
<dbReference type="PROSITE" id="PS00165">
    <property type="entry name" value="DEHYDRATASE_SER_THR"/>
    <property type="match status" value="1"/>
</dbReference>
<comment type="cofactor">
    <cofactor evidence="1">
        <name>pyridoxal 5'-phosphate</name>
        <dbReference type="ChEBI" id="CHEBI:597326"/>
    </cofactor>
</comment>
<dbReference type="InterPro" id="IPR037158">
    <property type="entry name" value="Thr_synth_N_sf"/>
</dbReference>
<dbReference type="Pfam" id="PF14821">
    <property type="entry name" value="Thr_synth_N"/>
    <property type="match status" value="1"/>
</dbReference>
<dbReference type="EMBL" id="OB663360">
    <property type="protein sequence ID" value="CAD7231294.1"/>
    <property type="molecule type" value="Genomic_DNA"/>
</dbReference>
<dbReference type="Gene3D" id="3.30.900.10">
    <property type="entry name" value="HORMA domain"/>
    <property type="match status" value="1"/>
</dbReference>
<dbReference type="GO" id="GO:0009071">
    <property type="term" value="P:serine family amino acid catabolic process"/>
    <property type="evidence" value="ECO:0007669"/>
    <property type="project" value="TreeGrafter"/>
</dbReference>
<dbReference type="AlphaFoldDB" id="A0A7R8WGL1"/>
<dbReference type="Gene3D" id="3.90.1380.10">
    <property type="entry name" value="Threonine synthase, N-terminal domain"/>
    <property type="match status" value="1"/>
</dbReference>
<dbReference type="InterPro" id="IPR003511">
    <property type="entry name" value="HORMA_dom"/>
</dbReference>
<dbReference type="PANTHER" id="PTHR42690">
    <property type="entry name" value="THREONINE SYNTHASE FAMILY MEMBER"/>
    <property type="match status" value="1"/>
</dbReference>
<dbReference type="Gene3D" id="3.40.50.1100">
    <property type="match status" value="2"/>
</dbReference>
<dbReference type="GO" id="GO:0030170">
    <property type="term" value="F:pyridoxal phosphate binding"/>
    <property type="evidence" value="ECO:0007669"/>
    <property type="project" value="InterPro"/>
</dbReference>
<gene>
    <name evidence="3" type="ORF">CTOB1V02_LOCUS9142</name>
</gene>